<keyword evidence="5" id="KW-0411">Iron-sulfur</keyword>
<dbReference type="Gene3D" id="3.90.380.10">
    <property type="entry name" value="Naphthalene 1,2-dioxygenase Alpha Subunit, Chain A, domain 1"/>
    <property type="match status" value="1"/>
</dbReference>
<dbReference type="SUPFAM" id="SSF50022">
    <property type="entry name" value="ISP domain"/>
    <property type="match status" value="1"/>
</dbReference>
<dbReference type="EMBL" id="FNTH01000001">
    <property type="protein sequence ID" value="SED75302.1"/>
    <property type="molecule type" value="Genomic_DNA"/>
</dbReference>
<organism evidence="7 8">
    <name type="scientific">Bradyrhizobium erythrophlei</name>
    <dbReference type="NCBI Taxonomy" id="1437360"/>
    <lineage>
        <taxon>Bacteria</taxon>
        <taxon>Pseudomonadati</taxon>
        <taxon>Pseudomonadota</taxon>
        <taxon>Alphaproteobacteria</taxon>
        <taxon>Hyphomicrobiales</taxon>
        <taxon>Nitrobacteraceae</taxon>
        <taxon>Bradyrhizobium</taxon>
    </lineage>
</organism>
<dbReference type="GO" id="GO:0051537">
    <property type="term" value="F:2 iron, 2 sulfur cluster binding"/>
    <property type="evidence" value="ECO:0007669"/>
    <property type="project" value="UniProtKB-KW"/>
</dbReference>
<reference evidence="7 8" key="1">
    <citation type="submission" date="2016-10" db="EMBL/GenBank/DDBJ databases">
        <authorList>
            <person name="de Groot N.N."/>
        </authorList>
    </citation>
    <scope>NUCLEOTIDE SEQUENCE [LARGE SCALE GENOMIC DNA]</scope>
    <source>
        <strain evidence="7 8">MT12</strain>
    </source>
</reference>
<dbReference type="InterPro" id="IPR050584">
    <property type="entry name" value="Cholesterol_7-desaturase"/>
</dbReference>
<dbReference type="Pfam" id="PF00355">
    <property type="entry name" value="Rieske"/>
    <property type="match status" value="1"/>
</dbReference>
<dbReference type="InterPro" id="IPR017941">
    <property type="entry name" value="Rieske_2Fe-2S"/>
</dbReference>
<evidence type="ECO:0000313" key="7">
    <source>
        <dbReference type="EMBL" id="SED75302.1"/>
    </source>
</evidence>
<dbReference type="GO" id="GO:0046872">
    <property type="term" value="F:metal ion binding"/>
    <property type="evidence" value="ECO:0007669"/>
    <property type="project" value="UniProtKB-KW"/>
</dbReference>
<evidence type="ECO:0000256" key="1">
    <source>
        <dbReference type="ARBA" id="ARBA00022714"/>
    </source>
</evidence>
<proteinExistence type="predicted"/>
<keyword evidence="4" id="KW-0408">Iron</keyword>
<evidence type="ECO:0000256" key="3">
    <source>
        <dbReference type="ARBA" id="ARBA00023002"/>
    </source>
</evidence>
<keyword evidence="3" id="KW-0560">Oxidoreductase</keyword>
<feature type="domain" description="Rieske" evidence="6">
    <location>
        <begin position="13"/>
        <end position="116"/>
    </location>
</feature>
<protein>
    <submittedName>
        <fullName evidence="7">Phenylpropionate dioxygenase, large terminal subunit</fullName>
    </submittedName>
</protein>
<dbReference type="InterPro" id="IPR044043">
    <property type="entry name" value="VanA_C_cat"/>
</dbReference>
<evidence type="ECO:0000313" key="8">
    <source>
        <dbReference type="Proteomes" id="UP000198992"/>
    </source>
</evidence>
<accession>A0A1H5D8Z3</accession>
<name>A0A1H5D8Z3_9BRAD</name>
<keyword evidence="7" id="KW-0223">Dioxygenase</keyword>
<dbReference type="PANTHER" id="PTHR21266">
    <property type="entry name" value="IRON-SULFUR DOMAIN CONTAINING PROTEIN"/>
    <property type="match status" value="1"/>
</dbReference>
<evidence type="ECO:0000256" key="4">
    <source>
        <dbReference type="ARBA" id="ARBA00023004"/>
    </source>
</evidence>
<dbReference type="SUPFAM" id="SSF55961">
    <property type="entry name" value="Bet v1-like"/>
    <property type="match status" value="1"/>
</dbReference>
<dbReference type="Gene3D" id="2.102.10.10">
    <property type="entry name" value="Rieske [2Fe-2S] iron-sulphur domain"/>
    <property type="match status" value="1"/>
</dbReference>
<dbReference type="PROSITE" id="PS51296">
    <property type="entry name" value="RIESKE"/>
    <property type="match status" value="1"/>
</dbReference>
<sequence length="341" mass="39446">MLATKQPVLRRFWYATMPVDHLREGPQPFTLLGEPIVLFLDANGEPAALEDRCCHRTAKLSKGWCNNGNIVCGYHGWEYDRDGKLVMVPQFPFEQPIPDARARSFRASARYGYVWVALDEPLRGIPDIAEENKAGYRRIHQFYEKWDTAALRLMENSFDNAHFAFVHKGTFGDINQPKPEKYEITETEDGFDAETIITIRNPPNAFRISGTTDPTTKRHQRNKWFMPFCRRLDMEYPSGIRHIIFNCATPISDGQIQVVQLLFRNDTEADCSTQELIDWDAAIIAEDREMLESTDPDAIVDMSRKLEMHMPSDRPGMIMRKRLLELLGEHNEKEQPRERVA</sequence>
<gene>
    <name evidence="7" type="ORF">SAMN05444164_5689</name>
</gene>
<dbReference type="RefSeq" id="WP_092126497.1">
    <property type="nucleotide sequence ID" value="NZ_FNTH01000001.1"/>
</dbReference>
<dbReference type="OrthoDB" id="9800776at2"/>
<dbReference type="AlphaFoldDB" id="A0A1H5D8Z3"/>
<dbReference type="Pfam" id="PF19112">
    <property type="entry name" value="VanA_C"/>
    <property type="match status" value="1"/>
</dbReference>
<keyword evidence="2" id="KW-0479">Metal-binding</keyword>
<evidence type="ECO:0000256" key="5">
    <source>
        <dbReference type="ARBA" id="ARBA00023014"/>
    </source>
</evidence>
<dbReference type="PANTHER" id="PTHR21266:SF60">
    <property type="entry name" value="3-KETOSTEROID-9-ALPHA-MONOOXYGENASE, OXYGENASE COMPONENT"/>
    <property type="match status" value="1"/>
</dbReference>
<keyword evidence="1" id="KW-0001">2Fe-2S</keyword>
<evidence type="ECO:0000259" key="6">
    <source>
        <dbReference type="PROSITE" id="PS51296"/>
    </source>
</evidence>
<dbReference type="InterPro" id="IPR036922">
    <property type="entry name" value="Rieske_2Fe-2S_sf"/>
</dbReference>
<evidence type="ECO:0000256" key="2">
    <source>
        <dbReference type="ARBA" id="ARBA00022723"/>
    </source>
</evidence>
<dbReference type="GO" id="GO:0051213">
    <property type="term" value="F:dioxygenase activity"/>
    <property type="evidence" value="ECO:0007669"/>
    <property type="project" value="UniProtKB-KW"/>
</dbReference>
<dbReference type="Proteomes" id="UP000198992">
    <property type="component" value="Unassembled WGS sequence"/>
</dbReference>